<protein>
    <recommendedName>
        <fullName evidence="6 7">Thioredoxin</fullName>
    </recommendedName>
</protein>
<feature type="disulfide bond" description="Redox-active" evidence="9">
    <location>
        <begin position="29"/>
        <end position="32"/>
    </location>
</feature>
<comment type="similarity">
    <text evidence="1 7">Belongs to the thioredoxin family.</text>
</comment>
<evidence type="ECO:0000256" key="8">
    <source>
        <dbReference type="PIRSR" id="PIRSR000077-1"/>
    </source>
</evidence>
<dbReference type="PIRSF" id="PIRSF000077">
    <property type="entry name" value="Thioredoxin"/>
    <property type="match status" value="1"/>
</dbReference>
<dbReference type="PANTHER" id="PTHR45663">
    <property type="entry name" value="GEO12009P1"/>
    <property type="match status" value="1"/>
</dbReference>
<dbReference type="OrthoDB" id="9790390at2"/>
<dbReference type="RefSeq" id="WP_091280969.1">
    <property type="nucleotide sequence ID" value="NZ_JABAPH010000008.1"/>
</dbReference>
<evidence type="ECO:0000256" key="2">
    <source>
        <dbReference type="ARBA" id="ARBA00022448"/>
    </source>
</evidence>
<dbReference type="InterPro" id="IPR017937">
    <property type="entry name" value="Thioredoxin_CS"/>
</dbReference>
<feature type="site" description="Deprotonates C-terminal active site Cys" evidence="8">
    <location>
        <position position="23"/>
    </location>
</feature>
<reference evidence="12" key="1">
    <citation type="submission" date="2016-10" db="EMBL/GenBank/DDBJ databases">
        <authorList>
            <person name="Varghese N."/>
            <person name="Submissions S."/>
        </authorList>
    </citation>
    <scope>NUCLEOTIDE SEQUENCE [LARGE SCALE GENOMIC DNA]</scope>
    <source>
        <strain evidence="12">DSM 10002</strain>
    </source>
</reference>
<dbReference type="STRING" id="131112.SAMN04489737_1172"/>
<evidence type="ECO:0000256" key="7">
    <source>
        <dbReference type="PIRNR" id="PIRNR000077"/>
    </source>
</evidence>
<feature type="domain" description="Thioredoxin" evidence="10">
    <location>
        <begin position="1"/>
        <end position="104"/>
    </location>
</feature>
<feature type="active site" description="Nucleophile" evidence="8">
    <location>
        <position position="29"/>
    </location>
</feature>
<keyword evidence="5 9" id="KW-0676">Redox-active center</keyword>
<feature type="active site" description="Nucleophile" evidence="8">
    <location>
        <position position="32"/>
    </location>
</feature>
<dbReference type="PRINTS" id="PR00421">
    <property type="entry name" value="THIOREDOXIN"/>
</dbReference>
<keyword evidence="2" id="KW-0813">Transport</keyword>
<keyword evidence="12" id="KW-1185">Reference proteome</keyword>
<keyword evidence="3" id="KW-0249">Electron transport</keyword>
<evidence type="ECO:0000256" key="9">
    <source>
        <dbReference type="PIRSR" id="PIRSR000077-4"/>
    </source>
</evidence>
<dbReference type="GO" id="GO:0015035">
    <property type="term" value="F:protein-disulfide reductase activity"/>
    <property type="evidence" value="ECO:0007669"/>
    <property type="project" value="UniProtKB-UniRule"/>
</dbReference>
<dbReference type="PROSITE" id="PS51352">
    <property type="entry name" value="THIOREDOXIN_2"/>
    <property type="match status" value="1"/>
</dbReference>
<dbReference type="Pfam" id="PF00085">
    <property type="entry name" value="Thioredoxin"/>
    <property type="match status" value="1"/>
</dbReference>
<evidence type="ECO:0000256" key="5">
    <source>
        <dbReference type="ARBA" id="ARBA00023284"/>
    </source>
</evidence>
<organism evidence="11 12">
    <name type="scientific">Arcanobacterium phocae</name>
    <dbReference type="NCBI Taxonomy" id="131112"/>
    <lineage>
        <taxon>Bacteria</taxon>
        <taxon>Bacillati</taxon>
        <taxon>Actinomycetota</taxon>
        <taxon>Actinomycetes</taxon>
        <taxon>Actinomycetales</taxon>
        <taxon>Actinomycetaceae</taxon>
        <taxon>Arcanobacterium</taxon>
    </lineage>
</organism>
<dbReference type="GeneID" id="65344906"/>
<dbReference type="AlphaFoldDB" id="A0A1H2LHE5"/>
<keyword evidence="4 9" id="KW-1015">Disulfide bond</keyword>
<dbReference type="SUPFAM" id="SSF52833">
    <property type="entry name" value="Thioredoxin-like"/>
    <property type="match status" value="1"/>
</dbReference>
<proteinExistence type="inferred from homology"/>
<gene>
    <name evidence="11" type="ORF">SAMN04489737_1172</name>
</gene>
<sequence length="123" mass="13699">MATVEITADNFKDHVNSGITVLDFWAEWCGPCRMFGPTFEAVSEQHPEITFGKVNTEEQTELAQAFQVMSIPTVMVFRDGIRLYEGAGALSRDQLQALLKQAGELDMDEVRAKINEATSEEAQ</sequence>
<dbReference type="CDD" id="cd02947">
    <property type="entry name" value="TRX_family"/>
    <property type="match status" value="1"/>
</dbReference>
<dbReference type="InterPro" id="IPR036249">
    <property type="entry name" value="Thioredoxin-like_sf"/>
</dbReference>
<feature type="site" description="Contributes to redox potential value" evidence="8">
    <location>
        <position position="30"/>
    </location>
</feature>
<evidence type="ECO:0000256" key="3">
    <source>
        <dbReference type="ARBA" id="ARBA00022982"/>
    </source>
</evidence>
<name>A0A1H2LHE5_9ACTO</name>
<dbReference type="Gene3D" id="3.40.30.10">
    <property type="entry name" value="Glutaredoxin"/>
    <property type="match status" value="1"/>
</dbReference>
<dbReference type="InterPro" id="IPR005746">
    <property type="entry name" value="Thioredoxin"/>
</dbReference>
<dbReference type="GO" id="GO:0005829">
    <property type="term" value="C:cytosol"/>
    <property type="evidence" value="ECO:0007669"/>
    <property type="project" value="TreeGrafter"/>
</dbReference>
<dbReference type="PANTHER" id="PTHR45663:SF40">
    <property type="entry name" value="THIOREDOXIN 2"/>
    <property type="match status" value="1"/>
</dbReference>
<evidence type="ECO:0000256" key="1">
    <source>
        <dbReference type="ARBA" id="ARBA00008987"/>
    </source>
</evidence>
<feature type="site" description="Contributes to redox potential value" evidence="8">
    <location>
        <position position="31"/>
    </location>
</feature>
<accession>A0A1H2LHE5</accession>
<dbReference type="PROSITE" id="PS00194">
    <property type="entry name" value="THIOREDOXIN_1"/>
    <property type="match status" value="1"/>
</dbReference>
<dbReference type="Proteomes" id="UP000214355">
    <property type="component" value="Chromosome I"/>
</dbReference>
<dbReference type="EMBL" id="LT629804">
    <property type="protein sequence ID" value="SDU80339.1"/>
    <property type="molecule type" value="Genomic_DNA"/>
</dbReference>
<evidence type="ECO:0000256" key="4">
    <source>
        <dbReference type="ARBA" id="ARBA00023157"/>
    </source>
</evidence>
<dbReference type="InterPro" id="IPR013766">
    <property type="entry name" value="Thioredoxin_domain"/>
</dbReference>
<evidence type="ECO:0000313" key="12">
    <source>
        <dbReference type="Proteomes" id="UP000214355"/>
    </source>
</evidence>
<dbReference type="NCBIfam" id="TIGR01068">
    <property type="entry name" value="thioredoxin"/>
    <property type="match status" value="1"/>
</dbReference>
<evidence type="ECO:0000256" key="6">
    <source>
        <dbReference type="NCBIfam" id="TIGR01068"/>
    </source>
</evidence>
<evidence type="ECO:0000313" key="11">
    <source>
        <dbReference type="EMBL" id="SDU80339.1"/>
    </source>
</evidence>
<evidence type="ECO:0000259" key="10">
    <source>
        <dbReference type="PROSITE" id="PS51352"/>
    </source>
</evidence>